<evidence type="ECO:0000313" key="1">
    <source>
        <dbReference type="EMBL" id="GAG67338.1"/>
    </source>
</evidence>
<sequence length="142" mass="15220">MAVPKIIQIPEGDEGALQYHYKRTEVSSAEILTLNSVPLELVEAPGTGSILMPITAIVKYYYGTIVYATNLNLIILLDNGTIVLNFNNLISLGADTVMFSGTGTLAPAQLENEGIELSVQTGDPTAGDGTLVVHLWYINIVL</sequence>
<reference evidence="1" key="1">
    <citation type="journal article" date="2014" name="Front. Microbiol.">
        <title>High frequency of phylogenetically diverse reductive dehalogenase-homologous genes in deep subseafloor sedimentary metagenomes.</title>
        <authorList>
            <person name="Kawai M."/>
            <person name="Futagami T."/>
            <person name="Toyoda A."/>
            <person name="Takaki Y."/>
            <person name="Nishi S."/>
            <person name="Hori S."/>
            <person name="Arai W."/>
            <person name="Tsubouchi T."/>
            <person name="Morono Y."/>
            <person name="Uchiyama I."/>
            <person name="Ito T."/>
            <person name="Fujiyama A."/>
            <person name="Inagaki F."/>
            <person name="Takami H."/>
        </authorList>
    </citation>
    <scope>NUCLEOTIDE SEQUENCE</scope>
    <source>
        <strain evidence="1">Expedition CK06-06</strain>
    </source>
</reference>
<accession>X1A3I4</accession>
<name>X1A3I4_9ZZZZ</name>
<proteinExistence type="predicted"/>
<dbReference type="EMBL" id="BART01006645">
    <property type="protein sequence ID" value="GAG67338.1"/>
    <property type="molecule type" value="Genomic_DNA"/>
</dbReference>
<comment type="caution">
    <text evidence="1">The sequence shown here is derived from an EMBL/GenBank/DDBJ whole genome shotgun (WGS) entry which is preliminary data.</text>
</comment>
<dbReference type="AlphaFoldDB" id="X1A3I4"/>
<gene>
    <name evidence="1" type="ORF">S01H4_15172</name>
</gene>
<protein>
    <submittedName>
        <fullName evidence="1">Uncharacterized protein</fullName>
    </submittedName>
</protein>
<organism evidence="1">
    <name type="scientific">marine sediment metagenome</name>
    <dbReference type="NCBI Taxonomy" id="412755"/>
    <lineage>
        <taxon>unclassified sequences</taxon>
        <taxon>metagenomes</taxon>
        <taxon>ecological metagenomes</taxon>
    </lineage>
</organism>